<evidence type="ECO:0000256" key="1">
    <source>
        <dbReference type="SAM" id="SignalP"/>
    </source>
</evidence>
<dbReference type="SUPFAM" id="SSF53850">
    <property type="entry name" value="Periplasmic binding protein-like II"/>
    <property type="match status" value="1"/>
</dbReference>
<evidence type="ECO:0000313" key="4">
    <source>
        <dbReference type="Proteomes" id="UP000428328"/>
    </source>
</evidence>
<dbReference type="Proteomes" id="UP000428328">
    <property type="component" value="Chromosome"/>
</dbReference>
<proteinExistence type="predicted"/>
<feature type="domain" description="Solute-binding protein family 3/N-terminal" evidence="2">
    <location>
        <begin position="40"/>
        <end position="247"/>
    </location>
</feature>
<dbReference type="Gene3D" id="3.40.190.10">
    <property type="entry name" value="Periplasmic binding protein-like II"/>
    <property type="match status" value="2"/>
</dbReference>
<keyword evidence="1" id="KW-0732">Signal</keyword>
<keyword evidence="4" id="KW-1185">Reference proteome</keyword>
<name>A0A6I6JIR6_9BACT</name>
<dbReference type="InterPro" id="IPR001638">
    <property type="entry name" value="Solute-binding_3/MltF_N"/>
</dbReference>
<dbReference type="PANTHER" id="PTHR38834">
    <property type="entry name" value="PERIPLASMIC SUBSTRATE BINDING PROTEIN FAMILY 3"/>
    <property type="match status" value="1"/>
</dbReference>
<dbReference type="Pfam" id="PF00497">
    <property type="entry name" value="SBP_bac_3"/>
    <property type="match status" value="1"/>
</dbReference>
<protein>
    <submittedName>
        <fullName evidence="3">Transporter substrate-binding domain-containing protein</fullName>
    </submittedName>
</protein>
<dbReference type="EMBL" id="CP046400">
    <property type="protein sequence ID" value="QGY40067.1"/>
    <property type="molecule type" value="Genomic_DNA"/>
</dbReference>
<feature type="signal peptide" evidence="1">
    <location>
        <begin position="1"/>
        <end position="23"/>
    </location>
</feature>
<dbReference type="KEGG" id="psel:GM415_07985"/>
<dbReference type="PANTHER" id="PTHR38834:SF3">
    <property type="entry name" value="SOLUTE-BINDING PROTEIN FAMILY 3_N-TERMINAL DOMAIN-CONTAINING PROTEIN"/>
    <property type="match status" value="1"/>
</dbReference>
<sequence length="265" mass="30647">MIRKLLTLFLCLALLGTTQTTWAADKVSLSIGEWPPYFSEEFPHFGFGPRVCTEAFRKVGITPSYFFLPWKRSFEGALHGRYTGSLAWRKNPEREKLFFFSDPVFNENTIFFYRHGIDFHWDTLEDVGHWAIGATLGYAQGKDLEPLVRAECGSLEYAPSDEANLRKLARGRIDIFPCSENVGRYLLLMHFKPEERAKIKWDPKPLYSGALHLIISREMPNGKELIERFNKGLRMMHEDGTYARFEKELLNGDDLPALYRPQQGD</sequence>
<gene>
    <name evidence="3" type="ORF">GM415_07985</name>
</gene>
<evidence type="ECO:0000259" key="2">
    <source>
        <dbReference type="Pfam" id="PF00497"/>
    </source>
</evidence>
<organism evidence="3 4">
    <name type="scientific">Pseudodesulfovibrio cashew</name>
    <dbReference type="NCBI Taxonomy" id="2678688"/>
    <lineage>
        <taxon>Bacteria</taxon>
        <taxon>Pseudomonadati</taxon>
        <taxon>Thermodesulfobacteriota</taxon>
        <taxon>Desulfovibrionia</taxon>
        <taxon>Desulfovibrionales</taxon>
        <taxon>Desulfovibrionaceae</taxon>
    </lineage>
</organism>
<accession>A0A6I6JIR6</accession>
<dbReference type="RefSeq" id="WP_158947291.1">
    <property type="nucleotide sequence ID" value="NZ_CP046400.1"/>
</dbReference>
<feature type="chain" id="PRO_5026268439" evidence="1">
    <location>
        <begin position="24"/>
        <end position="265"/>
    </location>
</feature>
<evidence type="ECO:0000313" key="3">
    <source>
        <dbReference type="EMBL" id="QGY40067.1"/>
    </source>
</evidence>
<reference evidence="3 4" key="1">
    <citation type="submission" date="2019-11" db="EMBL/GenBank/DDBJ databases">
        <authorList>
            <person name="Zheng R.K."/>
            <person name="Sun C.M."/>
        </authorList>
    </citation>
    <scope>NUCLEOTIDE SEQUENCE [LARGE SCALE GENOMIC DNA]</scope>
    <source>
        <strain evidence="3 4">SRB007</strain>
    </source>
</reference>
<dbReference type="AlphaFoldDB" id="A0A6I6JIR6"/>